<dbReference type="GO" id="GO:0005886">
    <property type="term" value="C:plasma membrane"/>
    <property type="evidence" value="ECO:0007669"/>
    <property type="project" value="UniProtKB-SubCell"/>
</dbReference>
<keyword evidence="4 14" id="KW-0997">Cell inner membrane</keyword>
<evidence type="ECO:0000256" key="16">
    <source>
        <dbReference type="SAM" id="Phobius"/>
    </source>
</evidence>
<name>A0A543KWT2_9BURK</name>
<keyword evidence="10 14" id="KW-0067">ATP-binding</keyword>
<dbReference type="SUPFAM" id="SSF55781">
    <property type="entry name" value="GAF domain-like"/>
    <property type="match status" value="1"/>
</dbReference>
<evidence type="ECO:0000256" key="8">
    <source>
        <dbReference type="ARBA" id="ARBA00022741"/>
    </source>
</evidence>
<dbReference type="Gene3D" id="1.20.5.1930">
    <property type="match status" value="1"/>
</dbReference>
<dbReference type="AlphaFoldDB" id="A0A543KWT2"/>
<dbReference type="PROSITE" id="PS50885">
    <property type="entry name" value="HAMP"/>
    <property type="match status" value="1"/>
</dbReference>
<keyword evidence="5" id="KW-0597">Phosphoprotein</keyword>
<dbReference type="Pfam" id="PF02518">
    <property type="entry name" value="HATPase_c"/>
    <property type="match status" value="1"/>
</dbReference>
<evidence type="ECO:0000256" key="6">
    <source>
        <dbReference type="ARBA" id="ARBA00022679"/>
    </source>
</evidence>
<dbReference type="Pfam" id="PF13675">
    <property type="entry name" value="PilJ"/>
    <property type="match status" value="1"/>
</dbReference>
<protein>
    <recommendedName>
        <fullName evidence="14">Sensor protein</fullName>
        <ecNumber evidence="14">2.7.13.3</ecNumber>
    </recommendedName>
</protein>
<dbReference type="CDD" id="cd16917">
    <property type="entry name" value="HATPase_UhpB-NarQ-NarX-like"/>
    <property type="match status" value="1"/>
</dbReference>
<evidence type="ECO:0000256" key="15">
    <source>
        <dbReference type="SAM" id="MobiDB-lite"/>
    </source>
</evidence>
<feature type="region of interest" description="Disordered" evidence="15">
    <location>
        <begin position="634"/>
        <end position="674"/>
    </location>
</feature>
<feature type="compositionally biased region" description="Low complexity" evidence="15">
    <location>
        <begin position="644"/>
        <end position="668"/>
    </location>
</feature>
<dbReference type="InterPro" id="IPR029095">
    <property type="entry name" value="NarX-like_N"/>
</dbReference>
<dbReference type="InterPro" id="IPR003660">
    <property type="entry name" value="HAMP_dom"/>
</dbReference>
<dbReference type="Pfam" id="PF00672">
    <property type="entry name" value="HAMP"/>
    <property type="match status" value="1"/>
</dbReference>
<keyword evidence="11 16" id="KW-1133">Transmembrane helix</keyword>
<dbReference type="PROSITE" id="PS50109">
    <property type="entry name" value="HIS_KIN"/>
    <property type="match status" value="1"/>
</dbReference>
<dbReference type="Gene3D" id="6.10.340.10">
    <property type="match status" value="1"/>
</dbReference>
<evidence type="ECO:0000256" key="12">
    <source>
        <dbReference type="ARBA" id="ARBA00023012"/>
    </source>
</evidence>
<dbReference type="SMART" id="SM00387">
    <property type="entry name" value="HATPase_c"/>
    <property type="match status" value="1"/>
</dbReference>
<evidence type="ECO:0000256" key="1">
    <source>
        <dbReference type="ARBA" id="ARBA00000085"/>
    </source>
</evidence>
<feature type="domain" description="HAMP" evidence="18">
    <location>
        <begin position="199"/>
        <end position="251"/>
    </location>
</feature>
<evidence type="ECO:0000256" key="14">
    <source>
        <dbReference type="PIRNR" id="PIRNR003167"/>
    </source>
</evidence>
<dbReference type="PANTHER" id="PTHR24421:SF10">
    <property type="entry name" value="NITRATE_NITRITE SENSOR PROTEIN NARQ"/>
    <property type="match status" value="1"/>
</dbReference>
<evidence type="ECO:0000256" key="9">
    <source>
        <dbReference type="ARBA" id="ARBA00022777"/>
    </source>
</evidence>
<evidence type="ECO:0000256" key="11">
    <source>
        <dbReference type="ARBA" id="ARBA00022989"/>
    </source>
</evidence>
<dbReference type="PIRSF" id="PIRSF003167">
    <property type="entry name" value="STHK_NarX/NarQ"/>
    <property type="match status" value="1"/>
</dbReference>
<dbReference type="Pfam" id="PF01590">
    <property type="entry name" value="GAF"/>
    <property type="match status" value="1"/>
</dbReference>
<dbReference type="SMART" id="SM00304">
    <property type="entry name" value="HAMP"/>
    <property type="match status" value="1"/>
</dbReference>
<dbReference type="InterPro" id="IPR036890">
    <property type="entry name" value="HATPase_C_sf"/>
</dbReference>
<dbReference type="GO" id="GO:0005524">
    <property type="term" value="F:ATP binding"/>
    <property type="evidence" value="ECO:0007669"/>
    <property type="project" value="UniProtKB-UniRule"/>
</dbReference>
<evidence type="ECO:0000256" key="13">
    <source>
        <dbReference type="ARBA" id="ARBA00023136"/>
    </source>
</evidence>
<sequence length="674" mass="74251">MVLILVKTHWAAHAYTAPMRNSPSLTTKLLAMGAGFLLVALSSIGLTLWVTWKLEGGAAAVNEAGRLRMNMLRMVMVLQTEPVQAVQQHAKEFDASLELLRTGDPSRPLFVPWSDETRPRFDAIRLNWAQLQQQWTQEPRPSRDQALAQADHFVSEVDRFVETIEVQIAGWTAALHLFQLCMMALAIAAAVTFMAVSYLLVINPVARLQGAQARLRQGDLSTRLPVDTDDEFGQLSAGFNLMAHALQASHEGLEQKVQEKTASIAVQNQRLEALYAVSGLASDAASLTELANAFVRHARKVAGADAVAMRWSDEANERYVLLANDGLPRAMAEEEHCLHTGSCHCGQPQEKARTRVIPITPTSMVALPHCREAGFETMVTIPVQMQQRVLGEVDLFFRFPVVLNDDLRELLEAMTRHLASAMEGLRATALEREAAVAQERSMIARELHDSIAQSLAFLKIQTQLLRDAVAKGDTAKRDRSIDELDVGVRECYSDVRELLVHFRTRTSEEDIEAALRATLSKFEHQTGMATSLSMAGHGVPLPSDVQIQVLHMVQEALSNVRKHAKATRVELRVERHPRWRFEVQDDGMGFEVEQVPPDSLHVGLGIMRERAQRIGAVVQVQSHRGQGTRVCIELPSSPRPPAPANAAASPAQAAPVAAAPIAPHSPAPLQELLT</sequence>
<dbReference type="InterPro" id="IPR003018">
    <property type="entry name" value="GAF"/>
</dbReference>
<dbReference type="EC" id="2.7.13.3" evidence="14"/>
<evidence type="ECO:0000259" key="17">
    <source>
        <dbReference type="PROSITE" id="PS50109"/>
    </source>
</evidence>
<reference evidence="19 20" key="1">
    <citation type="submission" date="2019-06" db="EMBL/GenBank/DDBJ databases">
        <title>Genomic Encyclopedia of Archaeal and Bacterial Type Strains, Phase II (KMG-II): from individual species to whole genera.</title>
        <authorList>
            <person name="Goeker M."/>
        </authorList>
    </citation>
    <scope>NUCLEOTIDE SEQUENCE [LARGE SCALE GENOMIC DNA]</scope>
    <source>
        <strain evidence="19 20">DSM 7270</strain>
    </source>
</reference>
<evidence type="ECO:0000313" key="19">
    <source>
        <dbReference type="EMBL" id="TQM99527.1"/>
    </source>
</evidence>
<dbReference type="InterPro" id="IPR016380">
    <property type="entry name" value="Sig_transdc_His_kin_NarX/NarQ"/>
</dbReference>
<gene>
    <name evidence="19" type="ORF">BDD18_4194</name>
</gene>
<evidence type="ECO:0000313" key="20">
    <source>
        <dbReference type="Proteomes" id="UP000316993"/>
    </source>
</evidence>
<evidence type="ECO:0000256" key="2">
    <source>
        <dbReference type="ARBA" id="ARBA00004429"/>
    </source>
</evidence>
<keyword evidence="9 14" id="KW-0418">Kinase</keyword>
<evidence type="ECO:0000256" key="3">
    <source>
        <dbReference type="ARBA" id="ARBA00022475"/>
    </source>
</evidence>
<dbReference type="InterPro" id="IPR003594">
    <property type="entry name" value="HATPase_dom"/>
</dbReference>
<dbReference type="PANTHER" id="PTHR24421">
    <property type="entry name" value="NITRATE/NITRITE SENSOR PROTEIN NARX-RELATED"/>
    <property type="match status" value="1"/>
</dbReference>
<evidence type="ECO:0000259" key="18">
    <source>
        <dbReference type="PROSITE" id="PS50885"/>
    </source>
</evidence>
<evidence type="ECO:0000256" key="10">
    <source>
        <dbReference type="ARBA" id="ARBA00022840"/>
    </source>
</evidence>
<organism evidence="19 20">
    <name type="scientific">Acidovorax temperans</name>
    <dbReference type="NCBI Taxonomy" id="80878"/>
    <lineage>
        <taxon>Bacteria</taxon>
        <taxon>Pseudomonadati</taxon>
        <taxon>Pseudomonadota</taxon>
        <taxon>Betaproteobacteria</taxon>
        <taxon>Burkholderiales</taxon>
        <taxon>Comamonadaceae</taxon>
        <taxon>Acidovorax</taxon>
    </lineage>
</organism>
<dbReference type="GO" id="GO:0046983">
    <property type="term" value="F:protein dimerization activity"/>
    <property type="evidence" value="ECO:0007669"/>
    <property type="project" value="UniProtKB-UniRule"/>
</dbReference>
<comment type="subcellular location">
    <subcellularLocation>
        <location evidence="2">Cell inner membrane</location>
        <topology evidence="2">Multi-pass membrane protein</topology>
    </subcellularLocation>
</comment>
<keyword evidence="3 14" id="KW-1003">Cell membrane</keyword>
<accession>A0A543KWT2</accession>
<dbReference type="SUPFAM" id="SSF55874">
    <property type="entry name" value="ATPase domain of HSP90 chaperone/DNA topoisomerase II/histidine kinase"/>
    <property type="match status" value="1"/>
</dbReference>
<dbReference type="SUPFAM" id="SSF158472">
    <property type="entry name" value="HAMP domain-like"/>
    <property type="match status" value="1"/>
</dbReference>
<dbReference type="EMBL" id="VFPV01000004">
    <property type="protein sequence ID" value="TQM99527.1"/>
    <property type="molecule type" value="Genomic_DNA"/>
</dbReference>
<dbReference type="GO" id="GO:0000155">
    <property type="term" value="F:phosphorelay sensor kinase activity"/>
    <property type="evidence" value="ECO:0007669"/>
    <property type="project" value="UniProtKB-UniRule"/>
</dbReference>
<evidence type="ECO:0000256" key="5">
    <source>
        <dbReference type="ARBA" id="ARBA00022553"/>
    </source>
</evidence>
<dbReference type="Gene3D" id="3.30.450.40">
    <property type="match status" value="1"/>
</dbReference>
<dbReference type="InterPro" id="IPR029016">
    <property type="entry name" value="GAF-like_dom_sf"/>
</dbReference>
<keyword evidence="13 14" id="KW-0472">Membrane</keyword>
<feature type="transmembrane region" description="Helical" evidence="16">
    <location>
        <begin position="29"/>
        <end position="52"/>
    </location>
</feature>
<comment type="catalytic activity">
    <reaction evidence="1 14">
        <text>ATP + protein L-histidine = ADP + protein N-phospho-L-histidine.</text>
        <dbReference type="EC" id="2.7.13.3"/>
    </reaction>
</comment>
<evidence type="ECO:0000256" key="7">
    <source>
        <dbReference type="ARBA" id="ARBA00022692"/>
    </source>
</evidence>
<feature type="transmembrane region" description="Helical" evidence="16">
    <location>
        <begin position="177"/>
        <end position="201"/>
    </location>
</feature>
<dbReference type="Gene3D" id="3.30.565.10">
    <property type="entry name" value="Histidine kinase-like ATPase, C-terminal domain"/>
    <property type="match status" value="1"/>
</dbReference>
<keyword evidence="12 14" id="KW-0902">Two-component regulatory system</keyword>
<keyword evidence="6 14" id="KW-0808">Transferase</keyword>
<dbReference type="Proteomes" id="UP000316993">
    <property type="component" value="Unassembled WGS sequence"/>
</dbReference>
<feature type="domain" description="Histidine kinase" evidence="17">
    <location>
        <begin position="446"/>
        <end position="638"/>
    </location>
</feature>
<keyword evidence="8 14" id="KW-0547">Nucleotide-binding</keyword>
<comment type="caution">
    <text evidence="19">The sequence shown here is derived from an EMBL/GenBank/DDBJ whole genome shotgun (WGS) entry which is preliminary data.</text>
</comment>
<dbReference type="InterPro" id="IPR005467">
    <property type="entry name" value="His_kinase_dom"/>
</dbReference>
<keyword evidence="7 16" id="KW-0812">Transmembrane</keyword>
<dbReference type="InterPro" id="IPR042295">
    <property type="entry name" value="NarX-like_N_sf"/>
</dbReference>
<dbReference type="Gene3D" id="1.20.120.960">
    <property type="entry name" value="Histidine kinase NarX, sensor domain"/>
    <property type="match status" value="1"/>
</dbReference>
<evidence type="ECO:0000256" key="4">
    <source>
        <dbReference type="ARBA" id="ARBA00022519"/>
    </source>
</evidence>
<dbReference type="InterPro" id="IPR011712">
    <property type="entry name" value="Sig_transdc_His_kin_sub3_dim/P"/>
</dbReference>
<dbReference type="InterPro" id="IPR050482">
    <property type="entry name" value="Sensor_HK_TwoCompSys"/>
</dbReference>
<dbReference type="Pfam" id="PF07730">
    <property type="entry name" value="HisKA_3"/>
    <property type="match status" value="1"/>
</dbReference>
<proteinExistence type="predicted"/>
<dbReference type="CDD" id="cd06225">
    <property type="entry name" value="HAMP"/>
    <property type="match status" value="1"/>
</dbReference>